<accession>A0ACC2L911</accession>
<comment type="caution">
    <text evidence="1">The sequence shown here is derived from an EMBL/GenBank/DDBJ whole genome shotgun (WGS) entry which is preliminary data.</text>
</comment>
<proteinExistence type="predicted"/>
<name>A0ACC2L911_PERAE</name>
<evidence type="ECO:0000313" key="1">
    <source>
        <dbReference type="EMBL" id="KAJ8629982.1"/>
    </source>
</evidence>
<sequence>MIFFLSQQPVSPALLAARIFSFQRPAALHPQRGQDLNMSSGQLPSPHQPPCCRPLDDAQRPKLPTSHHTAFSLPHLEIDASQQLGHSGQQLLMASGQLMCCA</sequence>
<protein>
    <submittedName>
        <fullName evidence="1">Uncharacterized protein</fullName>
    </submittedName>
</protein>
<evidence type="ECO:0000313" key="2">
    <source>
        <dbReference type="Proteomes" id="UP001234297"/>
    </source>
</evidence>
<reference evidence="1 2" key="1">
    <citation type="journal article" date="2022" name="Hortic Res">
        <title>A haplotype resolved chromosomal level avocado genome allows analysis of novel avocado genes.</title>
        <authorList>
            <person name="Nath O."/>
            <person name="Fletcher S.J."/>
            <person name="Hayward A."/>
            <person name="Shaw L.M."/>
            <person name="Masouleh A.K."/>
            <person name="Furtado A."/>
            <person name="Henry R.J."/>
            <person name="Mitter N."/>
        </authorList>
    </citation>
    <scope>NUCLEOTIDE SEQUENCE [LARGE SCALE GENOMIC DNA]</scope>
    <source>
        <strain evidence="2">cv. Hass</strain>
    </source>
</reference>
<dbReference type="Proteomes" id="UP001234297">
    <property type="component" value="Chromosome 7"/>
</dbReference>
<organism evidence="1 2">
    <name type="scientific">Persea americana</name>
    <name type="common">Avocado</name>
    <dbReference type="NCBI Taxonomy" id="3435"/>
    <lineage>
        <taxon>Eukaryota</taxon>
        <taxon>Viridiplantae</taxon>
        <taxon>Streptophyta</taxon>
        <taxon>Embryophyta</taxon>
        <taxon>Tracheophyta</taxon>
        <taxon>Spermatophyta</taxon>
        <taxon>Magnoliopsida</taxon>
        <taxon>Magnoliidae</taxon>
        <taxon>Laurales</taxon>
        <taxon>Lauraceae</taxon>
        <taxon>Persea</taxon>
    </lineage>
</organism>
<dbReference type="EMBL" id="CM056815">
    <property type="protein sequence ID" value="KAJ8629982.1"/>
    <property type="molecule type" value="Genomic_DNA"/>
</dbReference>
<gene>
    <name evidence="1" type="ORF">MRB53_023305</name>
</gene>
<keyword evidence="2" id="KW-1185">Reference proteome</keyword>